<reference evidence="2" key="1">
    <citation type="submission" date="2020-05" db="EMBL/GenBank/DDBJ databases">
        <authorList>
            <person name="Chiriac C."/>
            <person name="Salcher M."/>
            <person name="Ghai R."/>
            <person name="Kavagutti S V."/>
        </authorList>
    </citation>
    <scope>NUCLEOTIDE SEQUENCE</scope>
</reference>
<dbReference type="InterPro" id="IPR013216">
    <property type="entry name" value="Methyltransf_11"/>
</dbReference>
<accession>A0A6J7DRB6</accession>
<protein>
    <submittedName>
        <fullName evidence="2">Unannotated protein</fullName>
    </submittedName>
</protein>
<dbReference type="InterPro" id="IPR029063">
    <property type="entry name" value="SAM-dependent_MTases_sf"/>
</dbReference>
<dbReference type="Pfam" id="PF08241">
    <property type="entry name" value="Methyltransf_11"/>
    <property type="match status" value="1"/>
</dbReference>
<dbReference type="GO" id="GO:0008757">
    <property type="term" value="F:S-adenosylmethionine-dependent methyltransferase activity"/>
    <property type="evidence" value="ECO:0007669"/>
    <property type="project" value="InterPro"/>
</dbReference>
<dbReference type="SUPFAM" id="SSF53335">
    <property type="entry name" value="S-adenosyl-L-methionine-dependent methyltransferases"/>
    <property type="match status" value="1"/>
</dbReference>
<evidence type="ECO:0000313" key="2">
    <source>
        <dbReference type="EMBL" id="CAB4871475.1"/>
    </source>
</evidence>
<organism evidence="2">
    <name type="scientific">freshwater metagenome</name>
    <dbReference type="NCBI Taxonomy" id="449393"/>
    <lineage>
        <taxon>unclassified sequences</taxon>
        <taxon>metagenomes</taxon>
        <taxon>ecological metagenomes</taxon>
    </lineage>
</organism>
<gene>
    <name evidence="2" type="ORF">UFOPK3376_00856</name>
</gene>
<name>A0A6J7DRB6_9ZZZZ</name>
<dbReference type="Gene3D" id="3.40.50.150">
    <property type="entry name" value="Vaccinia Virus protein VP39"/>
    <property type="match status" value="1"/>
</dbReference>
<evidence type="ECO:0000259" key="1">
    <source>
        <dbReference type="Pfam" id="PF08241"/>
    </source>
</evidence>
<dbReference type="EMBL" id="CAFBLP010000015">
    <property type="protein sequence ID" value="CAB4871475.1"/>
    <property type="molecule type" value="Genomic_DNA"/>
</dbReference>
<proteinExistence type="predicted"/>
<dbReference type="CDD" id="cd02440">
    <property type="entry name" value="AdoMet_MTases"/>
    <property type="match status" value="1"/>
</dbReference>
<sequence length="282" mass="31641">MLASHLPTNAKREAERVGMGLITEVRNFWQRRIHIPVRATDLVLDIGSGDKPHWRADVLLDWFPDEASAAQRSGYAKARVSRPLFHGDASRMPFADGAFDYVICSHLLEHVTDPAAVILEMMRVGRAGYIEVPEAASAKIVDFPTHLWWCRLTDGTLDFEPKHAASFDAEISGYLHRSGLEHDIERLLNSRFEHRVISLRWTTTIPYTVRGPVDADLVEQSVDAPVIHHGKTAIAPAIVAATAATIDHVLHRRRVTFNRVMKPEFHVAPDNVLTAKIYRVGI</sequence>
<dbReference type="AlphaFoldDB" id="A0A6J7DRB6"/>
<feature type="domain" description="Methyltransferase type 11" evidence="1">
    <location>
        <begin position="76"/>
        <end position="128"/>
    </location>
</feature>